<gene>
    <name evidence="3" type="ORF">C5T88_00815</name>
</gene>
<feature type="transmembrane region" description="Helical" evidence="2">
    <location>
        <begin position="300"/>
        <end position="320"/>
    </location>
</feature>
<proteinExistence type="predicted"/>
<keyword evidence="2" id="KW-0812">Transmembrane</keyword>
<evidence type="ECO:0000256" key="1">
    <source>
        <dbReference type="SAM" id="MobiDB-lite"/>
    </source>
</evidence>
<protein>
    <submittedName>
        <fullName evidence="3">Uncharacterized protein</fullName>
    </submittedName>
</protein>
<dbReference type="EMBL" id="CP027019">
    <property type="protein sequence ID" value="AVP49127.1"/>
    <property type="molecule type" value="Genomic_DNA"/>
</dbReference>
<dbReference type="Proteomes" id="UP000239250">
    <property type="component" value="Chromosome"/>
</dbReference>
<dbReference type="AlphaFoldDB" id="A0A2S0NJE2"/>
<evidence type="ECO:0000256" key="2">
    <source>
        <dbReference type="SAM" id="Phobius"/>
    </source>
</evidence>
<feature type="transmembrane region" description="Helical" evidence="2">
    <location>
        <begin position="221"/>
        <end position="239"/>
    </location>
</feature>
<evidence type="ECO:0000313" key="4">
    <source>
        <dbReference type="Proteomes" id="UP000239250"/>
    </source>
</evidence>
<name>A0A2S0NJE2_9MOLU</name>
<reference evidence="4" key="1">
    <citation type="submission" date="2018-02" db="EMBL/GenBank/DDBJ databases">
        <title>Firefly genomes illuminate parallel origins of bioluminescence in beetles.</title>
        <authorList>
            <person name="Fallon T.R."/>
            <person name="Lower S.E.S."/>
            <person name="Behringer M."/>
            <person name="Weng J.-K."/>
        </authorList>
    </citation>
    <scope>NUCLEOTIDE SEQUENCE [LARGE SCALE GENOMIC DNA]</scope>
</reference>
<feature type="region of interest" description="Disordered" evidence="1">
    <location>
        <begin position="144"/>
        <end position="180"/>
    </location>
</feature>
<feature type="compositionally biased region" description="Basic and acidic residues" evidence="1">
    <location>
        <begin position="144"/>
        <end position="167"/>
    </location>
</feature>
<accession>A0A2S0NJE2</accession>
<dbReference type="RefSeq" id="WP_303662469.1">
    <property type="nucleotide sequence ID" value="NZ_CP027019.1"/>
</dbReference>
<organism evidence="3 4">
    <name type="scientific">Williamsoniiplasma luminosum</name>
    <dbReference type="NCBI Taxonomy" id="214888"/>
    <lineage>
        <taxon>Bacteria</taxon>
        <taxon>Bacillati</taxon>
        <taxon>Mycoplasmatota</taxon>
        <taxon>Mollicutes</taxon>
        <taxon>Entomoplasmatales</taxon>
        <taxon>Williamsoniiplasma</taxon>
    </lineage>
</organism>
<keyword evidence="2" id="KW-1133">Transmembrane helix</keyword>
<sequence length="500" mass="57916">MIDAKKVYKSLVYLSLNIIKNEKLRFEIFDKANFRNDFVAQINNMLTLEKDFDVNMDDVQLAQTFAKAIVKITESKQRFEKNDKTIDEIYAEYSSFLSETIKQFEVGRNELVNETLKITEEDILYSAIMNEAIKSKYKDLEKTQKAEEEKNKQAEEAAKKQQQEPKKNNQNTNQGQGFFGGFGGPQYQGQGIGEMPIPPSRDPRFYPYNAKPQWMPITKKVIAIIVVIASIILLINNIYMMTIKITFPEAYWREFLFNNDPKIPANFNDEAFWKKVLNLKLQTELGAGKVVNIHFDLQNIGFNSVFNFILGILPAIYISFDAFRKPRSIKEKYRMNFFPVMFVVFFWGMSLFPVISVLTVGNIQDFFKNNPFLRAGADGQTLFATGTKLNFDGLWDYLSNDYGHKFSTVSIFSIMSLVFISLSLVAAVTILVLNPKLDRQKQMRANAEFQKAMMYMSQGQSYQMDQSLYDNPDEVIIKNPSKFTIWWNKTFKKKKDSDKK</sequence>
<keyword evidence="2" id="KW-0472">Membrane</keyword>
<feature type="transmembrane region" description="Helical" evidence="2">
    <location>
        <begin position="409"/>
        <end position="433"/>
    </location>
</feature>
<evidence type="ECO:0000313" key="3">
    <source>
        <dbReference type="EMBL" id="AVP49127.1"/>
    </source>
</evidence>
<feature type="transmembrane region" description="Helical" evidence="2">
    <location>
        <begin position="340"/>
        <end position="363"/>
    </location>
</feature>